<gene>
    <name evidence="9" type="primary">trpF</name>
    <name evidence="11" type="ORF">HNQ39_004447</name>
</gene>
<dbReference type="InterPro" id="IPR044643">
    <property type="entry name" value="TrpF_fam"/>
</dbReference>
<evidence type="ECO:0000256" key="2">
    <source>
        <dbReference type="ARBA" id="ARBA00004664"/>
    </source>
</evidence>
<keyword evidence="8 9" id="KW-0413">Isomerase</keyword>
<dbReference type="PANTHER" id="PTHR42894">
    <property type="entry name" value="N-(5'-PHOSPHORIBOSYL)ANTHRANILATE ISOMERASE"/>
    <property type="match status" value="1"/>
</dbReference>
<evidence type="ECO:0000256" key="6">
    <source>
        <dbReference type="ARBA" id="ARBA00022822"/>
    </source>
</evidence>
<comment type="catalytic activity">
    <reaction evidence="1 9">
        <text>N-(5-phospho-beta-D-ribosyl)anthranilate = 1-(2-carboxyphenylamino)-1-deoxy-D-ribulose 5-phosphate</text>
        <dbReference type="Rhea" id="RHEA:21540"/>
        <dbReference type="ChEBI" id="CHEBI:18277"/>
        <dbReference type="ChEBI" id="CHEBI:58613"/>
        <dbReference type="EC" id="5.3.1.24"/>
    </reaction>
</comment>
<evidence type="ECO:0000259" key="10">
    <source>
        <dbReference type="Pfam" id="PF00697"/>
    </source>
</evidence>
<evidence type="ECO:0000256" key="3">
    <source>
        <dbReference type="ARBA" id="ARBA00012572"/>
    </source>
</evidence>
<dbReference type="InterPro" id="IPR011060">
    <property type="entry name" value="RibuloseP-bd_barrel"/>
</dbReference>
<dbReference type="InterPro" id="IPR001240">
    <property type="entry name" value="PRAI_dom"/>
</dbReference>
<accession>A0A7W9STZ3</accession>
<dbReference type="GO" id="GO:0000162">
    <property type="term" value="P:L-tryptophan biosynthetic process"/>
    <property type="evidence" value="ECO:0007669"/>
    <property type="project" value="UniProtKB-UniRule"/>
</dbReference>
<dbReference type="UniPathway" id="UPA00035">
    <property type="reaction ID" value="UER00042"/>
</dbReference>
<keyword evidence="5 9" id="KW-0028">Amino-acid biosynthesis</keyword>
<evidence type="ECO:0000256" key="1">
    <source>
        <dbReference type="ARBA" id="ARBA00001164"/>
    </source>
</evidence>
<evidence type="ECO:0000256" key="9">
    <source>
        <dbReference type="HAMAP-Rule" id="MF_00135"/>
    </source>
</evidence>
<proteinExistence type="inferred from homology"/>
<comment type="similarity">
    <text evidence="9">Belongs to the TrpF family.</text>
</comment>
<dbReference type="EMBL" id="JACHGW010000004">
    <property type="protein sequence ID" value="MBB6052626.1"/>
    <property type="molecule type" value="Genomic_DNA"/>
</dbReference>
<dbReference type="Proteomes" id="UP000520814">
    <property type="component" value="Unassembled WGS sequence"/>
</dbReference>
<protein>
    <recommendedName>
        <fullName evidence="4 9">N-(5'-phosphoribosyl)anthranilate isomerase</fullName>
        <shortName evidence="9">PRAI</shortName>
        <ecNumber evidence="3 9">5.3.1.24</ecNumber>
    </recommendedName>
</protein>
<evidence type="ECO:0000313" key="12">
    <source>
        <dbReference type="Proteomes" id="UP000520814"/>
    </source>
</evidence>
<dbReference type="Pfam" id="PF00697">
    <property type="entry name" value="PRAI"/>
    <property type="match status" value="1"/>
</dbReference>
<evidence type="ECO:0000256" key="7">
    <source>
        <dbReference type="ARBA" id="ARBA00023141"/>
    </source>
</evidence>
<dbReference type="PANTHER" id="PTHR42894:SF1">
    <property type="entry name" value="N-(5'-PHOSPHORIBOSYL)ANTHRANILATE ISOMERASE"/>
    <property type="match status" value="1"/>
</dbReference>
<dbReference type="AlphaFoldDB" id="A0A7W9STZ3"/>
<keyword evidence="12" id="KW-1185">Reference proteome</keyword>
<feature type="domain" description="N-(5'phosphoribosyl) anthranilate isomerase (PRAI)" evidence="10">
    <location>
        <begin position="3"/>
        <end position="191"/>
    </location>
</feature>
<evidence type="ECO:0000313" key="11">
    <source>
        <dbReference type="EMBL" id="MBB6052626.1"/>
    </source>
</evidence>
<comment type="caution">
    <text evidence="11">The sequence shown here is derived from an EMBL/GenBank/DDBJ whole genome shotgun (WGS) entry which is preliminary data.</text>
</comment>
<evidence type="ECO:0000256" key="5">
    <source>
        <dbReference type="ARBA" id="ARBA00022605"/>
    </source>
</evidence>
<dbReference type="SUPFAM" id="SSF51366">
    <property type="entry name" value="Ribulose-phoshate binding barrel"/>
    <property type="match status" value="1"/>
</dbReference>
<sequence>MRIKICGITNPEDARLAVEAGADALGFIRVESSPRYIPEADAHEIYREAGPFVTVVAVVRRVEEVGSAECDAIQFYEGPAPTSGKGIRVFRIKDALSLPALAEYREPNTAILLDTYHEQALGGVGATFDWSLAVAAKGLQPHRRLILAGGLTPDNVAEAVRRVRPYALDVSSGVEASPGKKDPHKLRDFIAAARQAAE</sequence>
<reference evidence="11 12" key="1">
    <citation type="submission" date="2020-08" db="EMBL/GenBank/DDBJ databases">
        <title>Genomic Encyclopedia of Type Strains, Phase IV (KMG-IV): sequencing the most valuable type-strain genomes for metagenomic binning, comparative biology and taxonomic classification.</title>
        <authorList>
            <person name="Goeker M."/>
        </authorList>
    </citation>
    <scope>NUCLEOTIDE SEQUENCE [LARGE SCALE GENOMIC DNA]</scope>
    <source>
        <strain evidence="11 12">DSM 23562</strain>
    </source>
</reference>
<evidence type="ECO:0000256" key="8">
    <source>
        <dbReference type="ARBA" id="ARBA00023235"/>
    </source>
</evidence>
<keyword evidence="7 9" id="KW-0057">Aromatic amino acid biosynthesis</keyword>
<keyword evidence="6 9" id="KW-0822">Tryptophan biosynthesis</keyword>
<dbReference type="GO" id="GO:0004640">
    <property type="term" value="F:phosphoribosylanthranilate isomerase activity"/>
    <property type="evidence" value="ECO:0007669"/>
    <property type="project" value="UniProtKB-UniRule"/>
</dbReference>
<dbReference type="CDD" id="cd00405">
    <property type="entry name" value="PRAI"/>
    <property type="match status" value="1"/>
</dbReference>
<dbReference type="HAMAP" id="MF_00135">
    <property type="entry name" value="PRAI"/>
    <property type="match status" value="1"/>
</dbReference>
<name>A0A7W9STZ3_ARMRO</name>
<dbReference type="InterPro" id="IPR013785">
    <property type="entry name" value="Aldolase_TIM"/>
</dbReference>
<dbReference type="EC" id="5.3.1.24" evidence="3 9"/>
<dbReference type="Gene3D" id="3.20.20.70">
    <property type="entry name" value="Aldolase class I"/>
    <property type="match status" value="1"/>
</dbReference>
<comment type="pathway">
    <text evidence="2 9">Amino-acid biosynthesis; L-tryptophan biosynthesis; L-tryptophan from chorismate: step 3/5.</text>
</comment>
<evidence type="ECO:0000256" key="4">
    <source>
        <dbReference type="ARBA" id="ARBA00022272"/>
    </source>
</evidence>
<dbReference type="RefSeq" id="WP_184202006.1">
    <property type="nucleotide sequence ID" value="NZ_JACHGW010000004.1"/>
</dbReference>
<organism evidence="11 12">
    <name type="scientific">Armatimonas rosea</name>
    <dbReference type="NCBI Taxonomy" id="685828"/>
    <lineage>
        <taxon>Bacteria</taxon>
        <taxon>Bacillati</taxon>
        <taxon>Armatimonadota</taxon>
        <taxon>Armatimonadia</taxon>
        <taxon>Armatimonadales</taxon>
        <taxon>Armatimonadaceae</taxon>
        <taxon>Armatimonas</taxon>
    </lineage>
</organism>